<dbReference type="InterPro" id="IPR001444">
    <property type="entry name" value="Flag_bb_rod_N"/>
</dbReference>
<dbReference type="GO" id="GO:0030694">
    <property type="term" value="C:bacterial-type flagellum basal body, rod"/>
    <property type="evidence" value="ECO:0007669"/>
    <property type="project" value="InterPro"/>
</dbReference>
<keyword evidence="8" id="KW-0969">Cilium</keyword>
<comment type="similarity">
    <text evidence="2 6">Belongs to the flagella basal body rod proteins family.</text>
</comment>
<dbReference type="PIRSF" id="PIRSF002889">
    <property type="entry name" value="Rod_FlgB"/>
    <property type="match status" value="1"/>
</dbReference>
<dbReference type="NCBIfam" id="TIGR01396">
    <property type="entry name" value="FlgB"/>
    <property type="match status" value="1"/>
</dbReference>
<keyword evidence="8" id="KW-0966">Cell projection</keyword>
<evidence type="ECO:0000256" key="2">
    <source>
        <dbReference type="ARBA" id="ARBA00009677"/>
    </source>
</evidence>
<reference evidence="8 9" key="1">
    <citation type="submission" date="2019-07" db="EMBL/GenBank/DDBJ databases">
        <authorList>
            <person name="Yang M."/>
            <person name="Zhao D."/>
            <person name="Xiang H."/>
        </authorList>
    </citation>
    <scope>NUCLEOTIDE SEQUENCE [LARGE SCALE GENOMIC DNA]</scope>
    <source>
        <strain evidence="8 9">IM1326</strain>
    </source>
</reference>
<dbReference type="PROSITE" id="PS00588">
    <property type="entry name" value="FLAGELLA_BB_ROD"/>
    <property type="match status" value="1"/>
</dbReference>
<comment type="subcellular location">
    <subcellularLocation>
        <location evidence="1 6">Bacterial flagellum basal body</location>
    </subcellularLocation>
</comment>
<organism evidence="8 9">
    <name type="scientific">Aliidiomarina halalkaliphila</name>
    <dbReference type="NCBI Taxonomy" id="2593535"/>
    <lineage>
        <taxon>Bacteria</taxon>
        <taxon>Pseudomonadati</taxon>
        <taxon>Pseudomonadota</taxon>
        <taxon>Gammaproteobacteria</taxon>
        <taxon>Alteromonadales</taxon>
        <taxon>Idiomarinaceae</taxon>
        <taxon>Aliidiomarina</taxon>
    </lineage>
</organism>
<dbReference type="EMBL" id="VJWL01000002">
    <property type="protein sequence ID" value="TRW48803.1"/>
    <property type="molecule type" value="Genomic_DNA"/>
</dbReference>
<feature type="domain" description="Flagellar basal body rod protein N-terminal" evidence="7">
    <location>
        <begin position="9"/>
        <end position="39"/>
    </location>
</feature>
<dbReference type="OrthoDB" id="9788334at2"/>
<dbReference type="PANTHER" id="PTHR30435">
    <property type="entry name" value="FLAGELLAR PROTEIN"/>
    <property type="match status" value="1"/>
</dbReference>
<keyword evidence="9" id="KW-1185">Reference proteome</keyword>
<dbReference type="GO" id="GO:0071978">
    <property type="term" value="P:bacterial-type flagellum-dependent swarming motility"/>
    <property type="evidence" value="ECO:0007669"/>
    <property type="project" value="TreeGrafter"/>
</dbReference>
<evidence type="ECO:0000256" key="4">
    <source>
        <dbReference type="ARBA" id="ARBA00023143"/>
    </source>
</evidence>
<keyword evidence="4 6" id="KW-0975">Bacterial flagellum</keyword>
<sequence length="138" mass="15288">MIDKLTGAFNFHQEALNLRDQRQKVLASNIANADTPNYKARDFDFAAELKRAVDQGRSAQATNQLQRTHNGHIAGSGAAMSGVQTMQFTVPAQSRLDGNTVDMDLERSKFLDNSVRYQASLTFVNSRISGLRNAMQPE</sequence>
<dbReference type="RefSeq" id="WP_143235789.1">
    <property type="nucleotide sequence ID" value="NZ_VJWL01000002.1"/>
</dbReference>
<evidence type="ECO:0000256" key="3">
    <source>
        <dbReference type="ARBA" id="ARBA00014376"/>
    </source>
</evidence>
<dbReference type="Pfam" id="PF00460">
    <property type="entry name" value="Flg_bb_rod"/>
    <property type="match status" value="1"/>
</dbReference>
<comment type="subunit">
    <text evidence="6">The basal body constitutes a major portion of the flagellar organelle and consists of a number of rings mounted on a central rod.</text>
</comment>
<dbReference type="AlphaFoldDB" id="A0A552X2F9"/>
<dbReference type="Proteomes" id="UP000320359">
    <property type="component" value="Unassembled WGS sequence"/>
</dbReference>
<evidence type="ECO:0000313" key="9">
    <source>
        <dbReference type="Proteomes" id="UP000320359"/>
    </source>
</evidence>
<name>A0A552X2F9_9GAMM</name>
<dbReference type="InterPro" id="IPR006300">
    <property type="entry name" value="FlgB"/>
</dbReference>
<evidence type="ECO:0000256" key="1">
    <source>
        <dbReference type="ARBA" id="ARBA00004117"/>
    </source>
</evidence>
<proteinExistence type="inferred from homology"/>
<evidence type="ECO:0000259" key="7">
    <source>
        <dbReference type="Pfam" id="PF00460"/>
    </source>
</evidence>
<evidence type="ECO:0000313" key="8">
    <source>
        <dbReference type="EMBL" id="TRW48803.1"/>
    </source>
</evidence>
<dbReference type="PANTHER" id="PTHR30435:SF12">
    <property type="entry name" value="FLAGELLAR BASAL BODY ROD PROTEIN FLGB"/>
    <property type="match status" value="1"/>
</dbReference>
<evidence type="ECO:0000256" key="5">
    <source>
        <dbReference type="ARBA" id="ARBA00024934"/>
    </source>
</evidence>
<comment type="caution">
    <text evidence="8">The sequence shown here is derived from an EMBL/GenBank/DDBJ whole genome shotgun (WGS) entry which is preliminary data.</text>
</comment>
<evidence type="ECO:0000256" key="6">
    <source>
        <dbReference type="PIRNR" id="PIRNR002889"/>
    </source>
</evidence>
<comment type="function">
    <text evidence="5 6">Structural component of flagellum, the bacterial motility apparatus. Part of the rod structure of flagellar basal body.</text>
</comment>
<dbReference type="InterPro" id="IPR019776">
    <property type="entry name" value="Flagellar_basal_body_rod_CS"/>
</dbReference>
<keyword evidence="8" id="KW-0282">Flagellum</keyword>
<protein>
    <recommendedName>
        <fullName evidence="3 6">Flagellar basal body rod protein FlgB</fullName>
    </recommendedName>
</protein>
<accession>A0A552X2F9</accession>
<gene>
    <name evidence="8" type="primary">flgB</name>
    <name evidence="8" type="ORF">FM042_07410</name>
</gene>